<sequence>MKALRSIPLLSLLALTSCGIPATGVVEAGGPASGTLPLTPVYFVENGALVAVPRTTERPGDPEAALRLLMAGPLAGEGRLDGLSTEVPGVPTAMALPPATDEPGNPDPPSPDTPTVTVKGDAMTIRLPPGMDRLSDIGVRQIVCTATAAYRLTRPSDATVTAEVTDGGGRRVTASDEGCPDR</sequence>
<dbReference type="AlphaFoldDB" id="A0A117R2B6"/>
<name>A0A117R2B6_9ACTN</name>
<accession>A0A117R2B6</accession>
<feature type="region of interest" description="Disordered" evidence="1">
    <location>
        <begin position="161"/>
        <end position="182"/>
    </location>
</feature>
<evidence type="ECO:0000256" key="2">
    <source>
        <dbReference type="SAM" id="SignalP"/>
    </source>
</evidence>
<feature type="signal peptide" evidence="2">
    <location>
        <begin position="1"/>
        <end position="28"/>
    </location>
</feature>
<feature type="chain" id="PRO_5007155018" description="GerMN domain-containing protein" evidence="2">
    <location>
        <begin position="29"/>
        <end position="182"/>
    </location>
</feature>
<dbReference type="Proteomes" id="UP000053669">
    <property type="component" value="Unassembled WGS sequence"/>
</dbReference>
<comment type="caution">
    <text evidence="3">The sequence shown here is derived from an EMBL/GenBank/DDBJ whole genome shotgun (WGS) entry which is preliminary data.</text>
</comment>
<evidence type="ECO:0000256" key="1">
    <source>
        <dbReference type="SAM" id="MobiDB-lite"/>
    </source>
</evidence>
<evidence type="ECO:0000313" key="4">
    <source>
        <dbReference type="Proteomes" id="UP000053669"/>
    </source>
</evidence>
<reference evidence="3 4" key="1">
    <citation type="submission" date="2015-10" db="EMBL/GenBank/DDBJ databases">
        <title>Draft genome sequence of Streptomyces canus DSM 40017, type strain for the species Streptomyces canus.</title>
        <authorList>
            <person name="Ruckert C."/>
            <person name="Winkler A."/>
            <person name="Kalinowski J."/>
            <person name="Kampfer P."/>
            <person name="Glaeser S."/>
        </authorList>
    </citation>
    <scope>NUCLEOTIDE SEQUENCE [LARGE SCALE GENOMIC DNA]</scope>
    <source>
        <strain evidence="3 4">DSM 40017</strain>
    </source>
</reference>
<protein>
    <recommendedName>
        <fullName evidence="5">GerMN domain-containing protein</fullName>
    </recommendedName>
</protein>
<evidence type="ECO:0000313" key="3">
    <source>
        <dbReference type="EMBL" id="KUN67215.1"/>
    </source>
</evidence>
<organism evidence="3 4">
    <name type="scientific">Streptomyces canus</name>
    <dbReference type="NCBI Taxonomy" id="58343"/>
    <lineage>
        <taxon>Bacteria</taxon>
        <taxon>Bacillati</taxon>
        <taxon>Actinomycetota</taxon>
        <taxon>Actinomycetes</taxon>
        <taxon>Kitasatosporales</taxon>
        <taxon>Streptomycetaceae</taxon>
        <taxon>Streptomyces</taxon>
        <taxon>Streptomyces aurantiacus group</taxon>
    </lineage>
</organism>
<feature type="region of interest" description="Disordered" evidence="1">
    <location>
        <begin position="94"/>
        <end position="118"/>
    </location>
</feature>
<gene>
    <name evidence="3" type="ORF">AQJ46_23235</name>
</gene>
<dbReference type="RefSeq" id="WP_059207434.1">
    <property type="nucleotide sequence ID" value="NZ_KQ948662.1"/>
</dbReference>
<proteinExistence type="predicted"/>
<dbReference type="EMBL" id="LMWU01000022">
    <property type="protein sequence ID" value="KUN67215.1"/>
    <property type="molecule type" value="Genomic_DNA"/>
</dbReference>
<dbReference type="STRING" id="58343.AQJ46_23235"/>
<keyword evidence="2" id="KW-0732">Signal</keyword>
<evidence type="ECO:0008006" key="5">
    <source>
        <dbReference type="Google" id="ProtNLM"/>
    </source>
</evidence>
<dbReference type="PROSITE" id="PS51257">
    <property type="entry name" value="PROKAR_LIPOPROTEIN"/>
    <property type="match status" value="1"/>
</dbReference>